<evidence type="ECO:0000256" key="1">
    <source>
        <dbReference type="SAM" id="MobiDB-lite"/>
    </source>
</evidence>
<feature type="compositionally biased region" description="Polar residues" evidence="1">
    <location>
        <begin position="377"/>
        <end position="386"/>
    </location>
</feature>
<proteinExistence type="predicted"/>
<feature type="compositionally biased region" description="Low complexity" evidence="1">
    <location>
        <begin position="40"/>
        <end position="74"/>
    </location>
</feature>
<accession>A0A2N9EYV7</accession>
<dbReference type="InterPro" id="IPR025724">
    <property type="entry name" value="GAG-pre-integrase_dom"/>
</dbReference>
<evidence type="ECO:0000313" key="3">
    <source>
        <dbReference type="EMBL" id="SPC79744.1"/>
    </source>
</evidence>
<dbReference type="Pfam" id="PF13976">
    <property type="entry name" value="gag_pre-integrs"/>
    <property type="match status" value="1"/>
</dbReference>
<protein>
    <recommendedName>
        <fullName evidence="2">GAG-pre-integrase domain-containing protein</fullName>
    </recommendedName>
</protein>
<evidence type="ECO:0000259" key="2">
    <source>
        <dbReference type="Pfam" id="PF13976"/>
    </source>
</evidence>
<feature type="region of interest" description="Disordered" evidence="1">
    <location>
        <begin position="372"/>
        <end position="393"/>
    </location>
</feature>
<reference evidence="3" key="1">
    <citation type="submission" date="2018-02" db="EMBL/GenBank/DDBJ databases">
        <authorList>
            <person name="Cohen D.B."/>
            <person name="Kent A.D."/>
        </authorList>
    </citation>
    <scope>NUCLEOTIDE SEQUENCE</scope>
</reference>
<dbReference type="AlphaFoldDB" id="A0A2N9EYV7"/>
<gene>
    <name evidence="3" type="ORF">FSB_LOCUS7626</name>
</gene>
<dbReference type="EMBL" id="OIVN01000410">
    <property type="protein sequence ID" value="SPC79744.1"/>
    <property type="molecule type" value="Genomic_DNA"/>
</dbReference>
<feature type="compositionally biased region" description="Basic and acidic residues" evidence="1">
    <location>
        <begin position="302"/>
        <end position="315"/>
    </location>
</feature>
<name>A0A2N9EYV7_FAGSY</name>
<feature type="region of interest" description="Disordered" evidence="1">
    <location>
        <begin position="35"/>
        <end position="80"/>
    </location>
</feature>
<feature type="region of interest" description="Disordered" evidence="1">
    <location>
        <begin position="302"/>
        <end position="342"/>
    </location>
</feature>
<sequence length="535" mass="59315">MEFFIGKTLSTSSIEGQSMQETTDPFSNSALAMFVTPNKPSNGYNGNQGYNNNRGRGGRNSFSRGRGGRSPNFNTPSFNASNFNASQMDFAYQGKNPTTKLAAMASASNIQHTQSAETWLTDSGASDHILASSNNLHPQAPYHGQEQVSVGNGQKVSIQTIVQDLPTGRVLYKDLSRNGVYPIHSSNLFNFAYNKTACAAHSVSHHKWQLWHSRLGHPSNKVLSSMFPSLQLFARKILSAPQQLGPQAETLKQGGYFSYNTQLPDRQELLRSSRNLVATLAHRVFLTHNKLIRKPGYVEKRTHSKHNVELSDRPRFSPGLAGISDRKNGPPNGPKTLRWSSVRGTISHEPKLGFRKFKTLRERVAQAFQRYQERRNPTSGARSNMRANCRQKKSSRLTMKLIREPGCIRKDGNDSSYDVQLSGSPVASPVWLESSPEKHEKIAPAPRLPGAITLLKASKTAPENRARKGYERENRGGFGGGAAWRIRLPRGGCRNSRGMVTRRAPWSRARRAAPPIKRATPPLISTQILLGSRPL</sequence>
<organism evidence="3">
    <name type="scientific">Fagus sylvatica</name>
    <name type="common">Beechnut</name>
    <dbReference type="NCBI Taxonomy" id="28930"/>
    <lineage>
        <taxon>Eukaryota</taxon>
        <taxon>Viridiplantae</taxon>
        <taxon>Streptophyta</taxon>
        <taxon>Embryophyta</taxon>
        <taxon>Tracheophyta</taxon>
        <taxon>Spermatophyta</taxon>
        <taxon>Magnoliopsida</taxon>
        <taxon>eudicotyledons</taxon>
        <taxon>Gunneridae</taxon>
        <taxon>Pentapetalae</taxon>
        <taxon>rosids</taxon>
        <taxon>fabids</taxon>
        <taxon>Fagales</taxon>
        <taxon>Fagaceae</taxon>
        <taxon>Fagus</taxon>
    </lineage>
</organism>
<feature type="domain" description="GAG-pre-integrase" evidence="2">
    <location>
        <begin position="180"/>
        <end position="229"/>
    </location>
</feature>